<dbReference type="Proteomes" id="UP000320672">
    <property type="component" value="Chromosome"/>
</dbReference>
<organism evidence="1 2">
    <name type="scientific">Roseimaritima multifibrata</name>
    <dbReference type="NCBI Taxonomy" id="1930274"/>
    <lineage>
        <taxon>Bacteria</taxon>
        <taxon>Pseudomonadati</taxon>
        <taxon>Planctomycetota</taxon>
        <taxon>Planctomycetia</taxon>
        <taxon>Pirellulales</taxon>
        <taxon>Pirellulaceae</taxon>
        <taxon>Roseimaritima</taxon>
    </lineage>
</organism>
<sequence length="183" mass="20528">MRRAFPSTDTIDPVSRGGRHRFDKTRVCPRAVDECSAVRRTFTTILSRKNASAWPFSLTLPRSSARSTIMRRFWRSPAVAMRTQKDEYHRVSRSVETSCFNDSSEGEFGKLLGIEAHDFYTGRRRITTANSLFLIGGFRSAPLGGTQLVVRGLQSVSVIALPRTGFSSIFLIDVIPLGNRIRT</sequence>
<evidence type="ECO:0000313" key="2">
    <source>
        <dbReference type="Proteomes" id="UP000320672"/>
    </source>
</evidence>
<name>A0A517MGF2_9BACT</name>
<gene>
    <name evidence="1" type="ORF">FF011L_27230</name>
</gene>
<protein>
    <submittedName>
        <fullName evidence="1">Uncharacterized protein</fullName>
    </submittedName>
</protein>
<accession>A0A517MGF2</accession>
<evidence type="ECO:0000313" key="1">
    <source>
        <dbReference type="EMBL" id="QDS93946.1"/>
    </source>
</evidence>
<keyword evidence="2" id="KW-1185">Reference proteome</keyword>
<proteinExistence type="predicted"/>
<dbReference type="AlphaFoldDB" id="A0A517MGF2"/>
<dbReference type="KEGG" id="rml:FF011L_27230"/>
<dbReference type="EMBL" id="CP036262">
    <property type="protein sequence ID" value="QDS93946.1"/>
    <property type="molecule type" value="Genomic_DNA"/>
</dbReference>
<reference evidence="1 2" key="1">
    <citation type="submission" date="2019-02" db="EMBL/GenBank/DDBJ databases">
        <title>Deep-cultivation of Planctomycetes and their phenomic and genomic characterization uncovers novel biology.</title>
        <authorList>
            <person name="Wiegand S."/>
            <person name="Jogler M."/>
            <person name="Boedeker C."/>
            <person name="Pinto D."/>
            <person name="Vollmers J."/>
            <person name="Rivas-Marin E."/>
            <person name="Kohn T."/>
            <person name="Peeters S.H."/>
            <person name="Heuer A."/>
            <person name="Rast P."/>
            <person name="Oberbeckmann S."/>
            <person name="Bunk B."/>
            <person name="Jeske O."/>
            <person name="Meyerdierks A."/>
            <person name="Storesund J.E."/>
            <person name="Kallscheuer N."/>
            <person name="Luecker S."/>
            <person name="Lage O.M."/>
            <person name="Pohl T."/>
            <person name="Merkel B.J."/>
            <person name="Hornburger P."/>
            <person name="Mueller R.-W."/>
            <person name="Bruemmer F."/>
            <person name="Labrenz M."/>
            <person name="Spormann A.M."/>
            <person name="Op den Camp H."/>
            <person name="Overmann J."/>
            <person name="Amann R."/>
            <person name="Jetten M.S.M."/>
            <person name="Mascher T."/>
            <person name="Medema M.H."/>
            <person name="Devos D.P."/>
            <person name="Kaster A.-K."/>
            <person name="Ovreas L."/>
            <person name="Rohde M."/>
            <person name="Galperin M.Y."/>
            <person name="Jogler C."/>
        </authorList>
    </citation>
    <scope>NUCLEOTIDE SEQUENCE [LARGE SCALE GENOMIC DNA]</scope>
    <source>
        <strain evidence="1 2">FF011L</strain>
    </source>
</reference>